<proteinExistence type="predicted"/>
<protein>
    <submittedName>
        <fullName evidence="1">44570_t:CDS:1</fullName>
    </submittedName>
</protein>
<evidence type="ECO:0000313" key="2">
    <source>
        <dbReference type="Proteomes" id="UP000789901"/>
    </source>
</evidence>
<organism evidence="1 2">
    <name type="scientific">Gigaspora margarita</name>
    <dbReference type="NCBI Taxonomy" id="4874"/>
    <lineage>
        <taxon>Eukaryota</taxon>
        <taxon>Fungi</taxon>
        <taxon>Fungi incertae sedis</taxon>
        <taxon>Mucoromycota</taxon>
        <taxon>Glomeromycotina</taxon>
        <taxon>Glomeromycetes</taxon>
        <taxon>Diversisporales</taxon>
        <taxon>Gigasporaceae</taxon>
        <taxon>Gigaspora</taxon>
    </lineage>
</organism>
<dbReference type="Proteomes" id="UP000789901">
    <property type="component" value="Unassembled WGS sequence"/>
</dbReference>
<accession>A0ABN7UQF4</accession>
<reference evidence="1 2" key="1">
    <citation type="submission" date="2021-06" db="EMBL/GenBank/DDBJ databases">
        <authorList>
            <person name="Kallberg Y."/>
            <person name="Tangrot J."/>
            <person name="Rosling A."/>
        </authorList>
    </citation>
    <scope>NUCLEOTIDE SEQUENCE [LARGE SCALE GENOMIC DNA]</scope>
    <source>
        <strain evidence="1 2">120-4 pot B 10/14</strain>
    </source>
</reference>
<evidence type="ECO:0000313" key="1">
    <source>
        <dbReference type="EMBL" id="CAG8652420.1"/>
    </source>
</evidence>
<comment type="caution">
    <text evidence="1">The sequence shown here is derived from an EMBL/GenBank/DDBJ whole genome shotgun (WGS) entry which is preliminary data.</text>
</comment>
<sequence length="40" mass="4726">MKQKEAVKTKNQLELKAFLKDIDIEIPLDQLPEIDKEFPQ</sequence>
<gene>
    <name evidence="1" type="ORF">GMARGA_LOCUS9426</name>
</gene>
<dbReference type="EMBL" id="CAJVQB010005060">
    <property type="protein sequence ID" value="CAG8652420.1"/>
    <property type="molecule type" value="Genomic_DNA"/>
</dbReference>
<name>A0ABN7UQF4_GIGMA</name>
<keyword evidence="2" id="KW-1185">Reference proteome</keyword>